<sequence>MTPKTDIFIEKITQGRTSPKRREKRYMIVEKITPTRKHLHNAAAARSNHIKEMTQNSMFRPPPGNSMISSVAERKYLHKKKNLAEEYLPGNMIGGGGIFIKEPKQKISEI</sequence>
<evidence type="ECO:0000313" key="3">
    <source>
        <dbReference type="Proteomes" id="UP000030640"/>
    </source>
</evidence>
<accession>W6ZU16</accession>
<dbReference type="VEuPathDB" id="PlasmoDB:C922_05181"/>
<feature type="region of interest" description="Disordered" evidence="1">
    <location>
        <begin position="47"/>
        <end position="67"/>
    </location>
</feature>
<evidence type="ECO:0000256" key="1">
    <source>
        <dbReference type="SAM" id="MobiDB-lite"/>
    </source>
</evidence>
<organism evidence="2 3">
    <name type="scientific">Plasmodium inui San Antonio 1</name>
    <dbReference type="NCBI Taxonomy" id="1237626"/>
    <lineage>
        <taxon>Eukaryota</taxon>
        <taxon>Sar</taxon>
        <taxon>Alveolata</taxon>
        <taxon>Apicomplexa</taxon>
        <taxon>Aconoidasida</taxon>
        <taxon>Haemosporida</taxon>
        <taxon>Plasmodiidae</taxon>
        <taxon>Plasmodium</taxon>
        <taxon>Plasmodium (Plasmodium)</taxon>
    </lineage>
</organism>
<dbReference type="EMBL" id="KI965502">
    <property type="protein sequence ID" value="EUD64437.1"/>
    <property type="molecule type" value="Genomic_DNA"/>
</dbReference>
<dbReference type="AlphaFoldDB" id="W6ZU16"/>
<proteinExistence type="predicted"/>
<gene>
    <name evidence="2" type="ORF">C922_05181</name>
</gene>
<dbReference type="GeneID" id="20040455"/>
<dbReference type="RefSeq" id="XP_008818975.1">
    <property type="nucleotide sequence ID" value="XM_008820753.1"/>
</dbReference>
<keyword evidence="3" id="KW-1185">Reference proteome</keyword>
<evidence type="ECO:0000313" key="2">
    <source>
        <dbReference type="EMBL" id="EUD64437.1"/>
    </source>
</evidence>
<reference evidence="2 3" key="1">
    <citation type="submission" date="2013-02" db="EMBL/GenBank/DDBJ databases">
        <title>The Genome Sequence of Plasmodium inui San Antonio 1.</title>
        <authorList>
            <consortium name="The Broad Institute Genome Sequencing Platform"/>
            <consortium name="The Broad Institute Genome Sequencing Center for Infectious Disease"/>
            <person name="Neafsey D."/>
            <person name="Cheeseman I."/>
            <person name="Volkman S."/>
            <person name="Adams J."/>
            <person name="Walker B."/>
            <person name="Young S.K."/>
            <person name="Zeng Q."/>
            <person name="Gargeya S."/>
            <person name="Fitzgerald M."/>
            <person name="Haas B."/>
            <person name="Abouelleil A."/>
            <person name="Alvarado L."/>
            <person name="Arachchi H.M."/>
            <person name="Berlin A.M."/>
            <person name="Chapman S.B."/>
            <person name="Dewar J."/>
            <person name="Goldberg J."/>
            <person name="Griggs A."/>
            <person name="Gujja S."/>
            <person name="Hansen M."/>
            <person name="Howarth C."/>
            <person name="Imamovic A."/>
            <person name="Larimer J."/>
            <person name="McCowan C."/>
            <person name="Murphy C."/>
            <person name="Neiman D."/>
            <person name="Pearson M."/>
            <person name="Priest M."/>
            <person name="Roberts A."/>
            <person name="Saif S."/>
            <person name="Shea T."/>
            <person name="Sisk P."/>
            <person name="Sykes S."/>
            <person name="Wortman J."/>
            <person name="Nusbaum C."/>
            <person name="Birren B."/>
        </authorList>
    </citation>
    <scope>NUCLEOTIDE SEQUENCE [LARGE SCALE GENOMIC DNA]</scope>
    <source>
        <strain evidence="2 3">San Antonio 1</strain>
    </source>
</reference>
<protein>
    <submittedName>
        <fullName evidence="2">Uncharacterized protein</fullName>
    </submittedName>
</protein>
<dbReference type="Proteomes" id="UP000030640">
    <property type="component" value="Unassembled WGS sequence"/>
</dbReference>
<name>W6ZU16_9APIC</name>